<evidence type="ECO:0000313" key="4">
    <source>
        <dbReference type="Proteomes" id="UP000826462"/>
    </source>
</evidence>
<dbReference type="Gene3D" id="1.10.10.60">
    <property type="entry name" value="Homeodomain-like"/>
    <property type="match status" value="1"/>
</dbReference>
<dbReference type="Proteomes" id="UP000826462">
    <property type="component" value="Chromosome 2"/>
</dbReference>
<dbReference type="InterPro" id="IPR036162">
    <property type="entry name" value="Resolvase-like_N_sf"/>
</dbReference>
<dbReference type="SUPFAM" id="SSF53041">
    <property type="entry name" value="Resolvase-like"/>
    <property type="match status" value="1"/>
</dbReference>
<reference evidence="3 4" key="1">
    <citation type="submission" date="2021-07" db="EMBL/GenBank/DDBJ databases">
        <title>Paraburkholderia edwinii protects Aspergillus sp. from phenazines by acting as a toxin sponge.</title>
        <authorList>
            <person name="Dahlstrom K.M."/>
            <person name="Newman D.K."/>
        </authorList>
    </citation>
    <scope>NUCLEOTIDE SEQUENCE [LARGE SCALE GENOMIC DNA]</scope>
    <source>
        <strain evidence="3 4">Pe01</strain>
    </source>
</reference>
<evidence type="ECO:0000256" key="1">
    <source>
        <dbReference type="ARBA" id="ARBA00009913"/>
    </source>
</evidence>
<name>A0ABX8UX26_9BURK</name>
<proteinExistence type="inferred from homology"/>
<comment type="similarity">
    <text evidence="1">Belongs to the site-specific recombinase resolvase family.</text>
</comment>
<dbReference type="InterPro" id="IPR006119">
    <property type="entry name" value="Resolv_N"/>
</dbReference>
<organism evidence="3 4">
    <name type="scientific">Paraburkholderia edwinii</name>
    <dbReference type="NCBI Taxonomy" id="2861782"/>
    <lineage>
        <taxon>Bacteria</taxon>
        <taxon>Pseudomonadati</taxon>
        <taxon>Pseudomonadota</taxon>
        <taxon>Betaproteobacteria</taxon>
        <taxon>Burkholderiales</taxon>
        <taxon>Burkholderiaceae</taxon>
        <taxon>Paraburkholderia</taxon>
    </lineage>
</organism>
<protein>
    <submittedName>
        <fullName evidence="3">Helix-turn-helix domain-containing protein</fullName>
    </submittedName>
</protein>
<dbReference type="Pfam" id="PF00239">
    <property type="entry name" value="Resolvase"/>
    <property type="match status" value="1"/>
</dbReference>
<dbReference type="InterPro" id="IPR009057">
    <property type="entry name" value="Homeodomain-like_sf"/>
</dbReference>
<feature type="domain" description="Resolvase/invertase-type recombinase catalytic" evidence="2">
    <location>
        <begin position="13"/>
        <end position="154"/>
    </location>
</feature>
<dbReference type="SMART" id="SM00857">
    <property type="entry name" value="Resolvase"/>
    <property type="match status" value="1"/>
</dbReference>
<dbReference type="Pfam" id="PF02796">
    <property type="entry name" value="HTH_7"/>
    <property type="match status" value="1"/>
</dbReference>
<evidence type="ECO:0000259" key="2">
    <source>
        <dbReference type="SMART" id="SM00857"/>
    </source>
</evidence>
<dbReference type="CDD" id="cd00569">
    <property type="entry name" value="HTH_Hin_like"/>
    <property type="match status" value="1"/>
</dbReference>
<accession>A0ABX8UX26</accession>
<dbReference type="EMBL" id="CP080096">
    <property type="protein sequence ID" value="QYD73436.1"/>
    <property type="molecule type" value="Genomic_DNA"/>
</dbReference>
<keyword evidence="4" id="KW-1185">Reference proteome</keyword>
<dbReference type="SUPFAM" id="SSF46689">
    <property type="entry name" value="Homeodomain-like"/>
    <property type="match status" value="1"/>
</dbReference>
<dbReference type="InterPro" id="IPR006120">
    <property type="entry name" value="Resolvase_HTH_dom"/>
</dbReference>
<sequence>MHASNGEGELGKIHIYLLGAPDPLMPEKELILFDKAGYTVAVSRLAIDDLPAYTPAHERPELQSMLRRLVPRDTLVVLELPALGCNARDILATLMHCRKSKIVVKCVEVGHSDLAGLPEPAAVRTLRALVRLDAACRSLRSRDSLAAVRAAGKTTGRPPSLSDQQRQRVLQSLGKGQSVSEVARRFNTSRQTVLRIRSDGARAAAGAA</sequence>
<dbReference type="RefSeq" id="WP_219803204.1">
    <property type="nucleotide sequence ID" value="NZ_CP080096.1"/>
</dbReference>
<dbReference type="Gene3D" id="3.40.50.1390">
    <property type="entry name" value="Resolvase, N-terminal catalytic domain"/>
    <property type="match status" value="1"/>
</dbReference>
<gene>
    <name evidence="3" type="ORF">KZJ38_27810</name>
</gene>
<evidence type="ECO:0000313" key="3">
    <source>
        <dbReference type="EMBL" id="QYD73436.1"/>
    </source>
</evidence>